<dbReference type="Gene3D" id="3.30.420.10">
    <property type="entry name" value="Ribonuclease H-like superfamily/Ribonuclease H"/>
    <property type="match status" value="1"/>
</dbReference>
<evidence type="ECO:0000313" key="16">
    <source>
        <dbReference type="Proteomes" id="UP000649604"/>
    </source>
</evidence>
<dbReference type="SUPFAM" id="SSF53098">
    <property type="entry name" value="Ribonuclease H-like"/>
    <property type="match status" value="1"/>
</dbReference>
<dbReference type="NCBIfam" id="NF000711">
    <property type="entry name" value="PRK00039.2-1"/>
    <property type="match status" value="1"/>
</dbReference>
<comment type="subunit">
    <text evidence="13">Homodimer which binds Holliday junction (HJ) DNA. The HJ becomes 2-fold symmetrical on binding to RuvC with unstacked arms; it has a different conformation from HJ DNA in complex with RuvA. In the full resolvosome a probable DNA-RuvA(4)-RuvB(12)-RuvC(2) complex forms which resolves the HJ.</text>
</comment>
<feature type="active site" evidence="13">
    <location>
        <position position="140"/>
    </location>
</feature>
<name>A0A9D5JT49_9BACT</name>
<dbReference type="InterPro" id="IPR002176">
    <property type="entry name" value="X-over_junc_endoDNase_RuvC"/>
</dbReference>
<dbReference type="InterPro" id="IPR020563">
    <property type="entry name" value="X-over_junc_endoDNase_Mg_BS"/>
</dbReference>
<comment type="similarity">
    <text evidence="1 13">Belongs to the RuvC family.</text>
</comment>
<gene>
    <name evidence="13 15" type="primary">ruvC</name>
    <name evidence="15" type="ORF">GF339_04205</name>
</gene>
<keyword evidence="6 13" id="KW-0227">DNA damage</keyword>
<dbReference type="GO" id="GO:0006310">
    <property type="term" value="P:DNA recombination"/>
    <property type="evidence" value="ECO:0007669"/>
    <property type="project" value="UniProtKB-UniRule"/>
</dbReference>
<feature type="binding site" evidence="13">
    <location>
        <position position="140"/>
    </location>
    <ligand>
        <name>Mg(2+)</name>
        <dbReference type="ChEBI" id="CHEBI:18420"/>
        <label>1</label>
    </ligand>
</feature>
<organism evidence="15 16">
    <name type="scientific">candidate division KSB3 bacterium</name>
    <dbReference type="NCBI Taxonomy" id="2044937"/>
    <lineage>
        <taxon>Bacteria</taxon>
        <taxon>candidate division KSB3</taxon>
    </lineage>
</organism>
<feature type="active site" evidence="13">
    <location>
        <position position="7"/>
    </location>
</feature>
<dbReference type="GO" id="GO:0000287">
    <property type="term" value="F:magnesium ion binding"/>
    <property type="evidence" value="ECO:0007669"/>
    <property type="project" value="UniProtKB-UniRule"/>
</dbReference>
<proteinExistence type="inferred from homology"/>
<dbReference type="PANTHER" id="PTHR30194">
    <property type="entry name" value="CROSSOVER JUNCTION ENDODEOXYRIBONUCLEASE RUVC"/>
    <property type="match status" value="1"/>
</dbReference>
<dbReference type="PROSITE" id="PS01321">
    <property type="entry name" value="RUVC"/>
    <property type="match status" value="1"/>
</dbReference>
<dbReference type="GO" id="GO:0003677">
    <property type="term" value="F:DNA binding"/>
    <property type="evidence" value="ECO:0007669"/>
    <property type="project" value="UniProtKB-KW"/>
</dbReference>
<evidence type="ECO:0000256" key="4">
    <source>
        <dbReference type="ARBA" id="ARBA00022723"/>
    </source>
</evidence>
<dbReference type="HAMAP" id="MF_00034">
    <property type="entry name" value="RuvC"/>
    <property type="match status" value="1"/>
</dbReference>
<comment type="subcellular location">
    <subcellularLocation>
        <location evidence="13">Cytoplasm</location>
    </subcellularLocation>
</comment>
<dbReference type="Pfam" id="PF02075">
    <property type="entry name" value="RuvC"/>
    <property type="match status" value="1"/>
</dbReference>
<comment type="function">
    <text evidence="13">The RuvA-RuvB-RuvC complex processes Holliday junction (HJ) DNA during genetic recombination and DNA repair. Endonuclease that resolves HJ intermediates. Cleaves cruciform DNA by making single-stranded nicks across the HJ at symmetrical positions within the homologous arms, yielding a 5'-phosphate and a 3'-hydroxyl group; requires a central core of homology in the junction. The consensus cleavage sequence is 5'-(A/T)TT(C/G)-3'. Cleavage occurs on the 3'-side of the TT dinucleotide at the point of strand exchange. HJ branch migration catalyzed by RuvA-RuvB allows RuvC to scan DNA until it finds its consensus sequence, where it cleaves and resolves the cruciform DNA.</text>
</comment>
<sequence>MRVLGIDPGSIKSGYGIIENHDAHLVAIAFGVIRTTPKSPLGQRLLQISTGFQDVIAQYAPDELAIEDLFVAKNAQASLKLGQARGAILLTAAQAGLRIAEYTPLEVKQSVVGYGRADKLQVQQMVKVLLHLAEIPRPDDAADALAIAICHHHSAKMNQQIRATMKREH</sequence>
<evidence type="ECO:0000313" key="15">
    <source>
        <dbReference type="EMBL" id="MBD3323762.1"/>
    </source>
</evidence>
<comment type="catalytic activity">
    <reaction evidence="12 13">
        <text>Endonucleolytic cleavage at a junction such as a reciprocal single-stranded crossover between two homologous DNA duplexes (Holliday junction).</text>
        <dbReference type="EC" id="3.1.21.10"/>
    </reaction>
</comment>
<evidence type="ECO:0000256" key="13">
    <source>
        <dbReference type="HAMAP-Rule" id="MF_00034"/>
    </source>
</evidence>
<accession>A0A9D5JT49</accession>
<keyword evidence="5 13" id="KW-0255">Endonuclease</keyword>
<feature type="binding site" evidence="13">
    <location>
        <position position="7"/>
    </location>
    <ligand>
        <name>Mg(2+)</name>
        <dbReference type="ChEBI" id="CHEBI:18420"/>
        <label>1</label>
    </ligand>
</feature>
<dbReference type="AlphaFoldDB" id="A0A9D5JT49"/>
<evidence type="ECO:0000256" key="9">
    <source>
        <dbReference type="ARBA" id="ARBA00023125"/>
    </source>
</evidence>
<feature type="active site" evidence="13">
    <location>
        <position position="67"/>
    </location>
</feature>
<evidence type="ECO:0000256" key="7">
    <source>
        <dbReference type="ARBA" id="ARBA00022801"/>
    </source>
</evidence>
<evidence type="ECO:0000256" key="14">
    <source>
        <dbReference type="NCBIfam" id="TIGR00228"/>
    </source>
</evidence>
<dbReference type="NCBIfam" id="TIGR00228">
    <property type="entry name" value="ruvC"/>
    <property type="match status" value="1"/>
</dbReference>
<evidence type="ECO:0000256" key="1">
    <source>
        <dbReference type="ARBA" id="ARBA00009518"/>
    </source>
</evidence>
<evidence type="ECO:0000256" key="12">
    <source>
        <dbReference type="ARBA" id="ARBA00029354"/>
    </source>
</evidence>
<comment type="caution">
    <text evidence="15">The sequence shown here is derived from an EMBL/GenBank/DDBJ whole genome shotgun (WGS) entry which is preliminary data.</text>
</comment>
<dbReference type="GO" id="GO:0006281">
    <property type="term" value="P:DNA repair"/>
    <property type="evidence" value="ECO:0007669"/>
    <property type="project" value="UniProtKB-UniRule"/>
</dbReference>
<keyword evidence="4 13" id="KW-0479">Metal-binding</keyword>
<keyword evidence="7 13" id="KW-0378">Hydrolase</keyword>
<dbReference type="PANTHER" id="PTHR30194:SF3">
    <property type="entry name" value="CROSSOVER JUNCTION ENDODEOXYRIBONUCLEASE RUVC"/>
    <property type="match status" value="1"/>
</dbReference>
<dbReference type="GO" id="GO:0008821">
    <property type="term" value="F:crossover junction DNA endonuclease activity"/>
    <property type="evidence" value="ECO:0007669"/>
    <property type="project" value="UniProtKB-UniRule"/>
</dbReference>
<dbReference type="InterPro" id="IPR012337">
    <property type="entry name" value="RNaseH-like_sf"/>
</dbReference>
<keyword evidence="9 13" id="KW-0238">DNA-binding</keyword>
<dbReference type="CDD" id="cd16962">
    <property type="entry name" value="RuvC"/>
    <property type="match status" value="1"/>
</dbReference>
<dbReference type="FunFam" id="3.30.420.10:FF:000002">
    <property type="entry name" value="Crossover junction endodeoxyribonuclease RuvC"/>
    <property type="match status" value="1"/>
</dbReference>
<dbReference type="PRINTS" id="PR00696">
    <property type="entry name" value="RSOLVASERUVC"/>
</dbReference>
<keyword evidence="8 13" id="KW-0460">Magnesium</keyword>
<feature type="binding site" evidence="13">
    <location>
        <position position="67"/>
    </location>
    <ligand>
        <name>Mg(2+)</name>
        <dbReference type="ChEBI" id="CHEBI:18420"/>
        <label>2</label>
    </ligand>
</feature>
<evidence type="ECO:0000256" key="6">
    <source>
        <dbReference type="ARBA" id="ARBA00022763"/>
    </source>
</evidence>
<evidence type="ECO:0000256" key="2">
    <source>
        <dbReference type="ARBA" id="ARBA00022490"/>
    </source>
</evidence>
<comment type="cofactor">
    <cofactor evidence="13">
        <name>Mg(2+)</name>
        <dbReference type="ChEBI" id="CHEBI:18420"/>
    </cofactor>
    <text evidence="13">Binds 2 Mg(2+) ion per subunit.</text>
</comment>
<evidence type="ECO:0000256" key="8">
    <source>
        <dbReference type="ARBA" id="ARBA00022842"/>
    </source>
</evidence>
<evidence type="ECO:0000256" key="3">
    <source>
        <dbReference type="ARBA" id="ARBA00022722"/>
    </source>
</evidence>
<reference evidence="15" key="1">
    <citation type="submission" date="2019-11" db="EMBL/GenBank/DDBJ databases">
        <title>Microbial mats filling the niche in hypersaline microbial mats.</title>
        <authorList>
            <person name="Wong H.L."/>
            <person name="Macleod F.I."/>
            <person name="White R.A. III"/>
            <person name="Burns B.P."/>
        </authorList>
    </citation>
    <scope>NUCLEOTIDE SEQUENCE</scope>
    <source>
        <strain evidence="15">Rbin_158</strain>
    </source>
</reference>
<dbReference type="Proteomes" id="UP000649604">
    <property type="component" value="Unassembled WGS sequence"/>
</dbReference>
<dbReference type="EMBL" id="WJJP01000130">
    <property type="protein sequence ID" value="MBD3323762.1"/>
    <property type="molecule type" value="Genomic_DNA"/>
</dbReference>
<keyword evidence="11 13" id="KW-0234">DNA repair</keyword>
<keyword evidence="2 13" id="KW-0963">Cytoplasm</keyword>
<protein>
    <recommendedName>
        <fullName evidence="13 14">Crossover junction endodeoxyribonuclease RuvC</fullName>
        <ecNumber evidence="13 14">3.1.21.10</ecNumber>
    </recommendedName>
    <alternativeName>
        <fullName evidence="13">Holliday junction nuclease RuvC</fullName>
    </alternativeName>
    <alternativeName>
        <fullName evidence="13">Holliday junction resolvase RuvC</fullName>
    </alternativeName>
</protein>
<evidence type="ECO:0000256" key="10">
    <source>
        <dbReference type="ARBA" id="ARBA00023172"/>
    </source>
</evidence>
<dbReference type="InterPro" id="IPR036397">
    <property type="entry name" value="RNaseH_sf"/>
</dbReference>
<keyword evidence="10 13" id="KW-0233">DNA recombination</keyword>
<evidence type="ECO:0000256" key="5">
    <source>
        <dbReference type="ARBA" id="ARBA00022759"/>
    </source>
</evidence>
<dbReference type="GO" id="GO:0048476">
    <property type="term" value="C:Holliday junction resolvase complex"/>
    <property type="evidence" value="ECO:0007669"/>
    <property type="project" value="UniProtKB-UniRule"/>
</dbReference>
<dbReference type="EC" id="3.1.21.10" evidence="13 14"/>
<evidence type="ECO:0000256" key="11">
    <source>
        <dbReference type="ARBA" id="ARBA00023204"/>
    </source>
</evidence>
<keyword evidence="3 13" id="KW-0540">Nuclease</keyword>
<dbReference type="GO" id="GO:0005737">
    <property type="term" value="C:cytoplasm"/>
    <property type="evidence" value="ECO:0007669"/>
    <property type="project" value="UniProtKB-SubCell"/>
</dbReference>